<keyword evidence="2" id="KW-0808">Transferase</keyword>
<evidence type="ECO:0000259" key="1">
    <source>
        <dbReference type="PROSITE" id="PS51186"/>
    </source>
</evidence>
<organism evidence="2 3">
    <name type="scientific">Paenibacillus contaminans</name>
    <dbReference type="NCBI Taxonomy" id="450362"/>
    <lineage>
        <taxon>Bacteria</taxon>
        <taxon>Bacillati</taxon>
        <taxon>Bacillota</taxon>
        <taxon>Bacilli</taxon>
        <taxon>Bacillales</taxon>
        <taxon>Paenibacillaceae</taxon>
        <taxon>Paenibacillus</taxon>
    </lineage>
</organism>
<name>A0A329LKL2_9BACL</name>
<dbReference type="Gene3D" id="3.30.1050.10">
    <property type="entry name" value="SCP2 sterol-binding domain"/>
    <property type="match status" value="1"/>
</dbReference>
<dbReference type="AlphaFoldDB" id="A0A329LKL2"/>
<dbReference type="InterPro" id="IPR025559">
    <property type="entry name" value="Eis_dom"/>
</dbReference>
<evidence type="ECO:0000313" key="2">
    <source>
        <dbReference type="EMBL" id="RAV08309.1"/>
    </source>
</evidence>
<dbReference type="SUPFAM" id="SSF55718">
    <property type="entry name" value="SCP-like"/>
    <property type="match status" value="1"/>
</dbReference>
<dbReference type="Gene3D" id="3.40.630.30">
    <property type="match status" value="2"/>
</dbReference>
<dbReference type="InterPro" id="IPR041380">
    <property type="entry name" value="Acetyltransf_17"/>
</dbReference>
<dbReference type="InterPro" id="IPR016181">
    <property type="entry name" value="Acyl_CoA_acyltransferase"/>
</dbReference>
<dbReference type="Pfam" id="PF17668">
    <property type="entry name" value="Acetyltransf_17"/>
    <property type="match status" value="1"/>
</dbReference>
<dbReference type="Proteomes" id="UP000250369">
    <property type="component" value="Unassembled WGS sequence"/>
</dbReference>
<dbReference type="PANTHER" id="PTHR37817">
    <property type="entry name" value="N-ACETYLTRANSFERASE EIS"/>
    <property type="match status" value="1"/>
</dbReference>
<dbReference type="GO" id="GO:0030649">
    <property type="term" value="P:aminoglycoside antibiotic catabolic process"/>
    <property type="evidence" value="ECO:0007669"/>
    <property type="project" value="TreeGrafter"/>
</dbReference>
<protein>
    <submittedName>
        <fullName evidence="2">GNAT family N-acetyltransferase</fullName>
    </submittedName>
</protein>
<reference evidence="2 3" key="1">
    <citation type="journal article" date="2009" name="Int. J. Syst. Evol. Microbiol.">
        <title>Paenibacillus contaminans sp. nov., isolated from a contaminated laboratory plate.</title>
        <authorList>
            <person name="Chou J.H."/>
            <person name="Lee J.H."/>
            <person name="Lin M.C."/>
            <person name="Chang P.S."/>
            <person name="Arun A.B."/>
            <person name="Young C.C."/>
            <person name="Chen W.M."/>
        </authorList>
    </citation>
    <scope>NUCLEOTIDE SEQUENCE [LARGE SCALE GENOMIC DNA]</scope>
    <source>
        <strain evidence="2 3">CKOBP-6</strain>
    </source>
</reference>
<dbReference type="InterPro" id="IPR000182">
    <property type="entry name" value="GNAT_dom"/>
</dbReference>
<evidence type="ECO:0000313" key="3">
    <source>
        <dbReference type="Proteomes" id="UP000250369"/>
    </source>
</evidence>
<dbReference type="InterPro" id="IPR036527">
    <property type="entry name" value="SCP2_sterol-bd_dom_sf"/>
</dbReference>
<dbReference type="SUPFAM" id="SSF55729">
    <property type="entry name" value="Acyl-CoA N-acyltransferases (Nat)"/>
    <property type="match status" value="1"/>
</dbReference>
<proteinExistence type="predicted"/>
<keyword evidence="3" id="KW-1185">Reference proteome</keyword>
<dbReference type="PANTHER" id="PTHR37817:SF1">
    <property type="entry name" value="N-ACETYLTRANSFERASE EIS"/>
    <property type="match status" value="1"/>
</dbReference>
<gene>
    <name evidence="2" type="ORF">DQG23_41280</name>
</gene>
<sequence>MDSTTFSIKGADVMIRQITADEIDQCMELTEVAFAVNFTEQELRERRAQIKPEQVWGYFLDDRLAAQIAVLPLQIYLNGQLFPMGGIAQVASYPEMRRQGMVGRLLARGLEAMRDSGQTISFLNPFSYSFYRKYGWEYFSEVKSYSLKLADHGKFQAAEGHIKRGNANDWEPVHRVYEAFAPRYNGMLHRDEAWWRRHVFRRKLGNMAIYYNGPGEPRGYMLYTIKDRFMGIHEMIYLDEDSRRGLWHFAGNHDSIVEGVSCSAPADDGFMFSLRNPDVKQELTAFFMVRIVDVLAFMNRFPFASGEDSVELTIRLTDEHAPWNQGTFRLSVDAEGKAIAAKLEGSESLDGEGVTCDIQAFSSMMIGYRRPSFLHEIGRLSGSGTEIEKWERILPKRTTYLTDFF</sequence>
<feature type="domain" description="N-acetyltransferase" evidence="1">
    <location>
        <begin position="13"/>
        <end position="158"/>
    </location>
</feature>
<dbReference type="EMBL" id="QMFB01000061">
    <property type="protein sequence ID" value="RAV08309.1"/>
    <property type="molecule type" value="Genomic_DNA"/>
</dbReference>
<dbReference type="InterPro" id="IPR051554">
    <property type="entry name" value="Acetyltransferase_Eis"/>
</dbReference>
<comment type="caution">
    <text evidence="2">The sequence shown here is derived from an EMBL/GenBank/DDBJ whole genome shotgun (WGS) entry which is preliminary data.</text>
</comment>
<dbReference type="Pfam" id="PF13530">
    <property type="entry name" value="SCP2_2"/>
    <property type="match status" value="1"/>
</dbReference>
<dbReference type="Pfam" id="PF13527">
    <property type="entry name" value="Acetyltransf_9"/>
    <property type="match status" value="1"/>
</dbReference>
<accession>A0A329LKL2</accession>
<dbReference type="PROSITE" id="PS51186">
    <property type="entry name" value="GNAT"/>
    <property type="match status" value="1"/>
</dbReference>
<dbReference type="GO" id="GO:0034069">
    <property type="term" value="F:aminoglycoside N-acetyltransferase activity"/>
    <property type="evidence" value="ECO:0007669"/>
    <property type="project" value="TreeGrafter"/>
</dbReference>